<dbReference type="PANTHER" id="PTHR43400">
    <property type="entry name" value="FUMARATE REDUCTASE"/>
    <property type="match status" value="1"/>
</dbReference>
<dbReference type="Gene3D" id="3.50.50.60">
    <property type="entry name" value="FAD/NAD(P)-binding domain"/>
    <property type="match status" value="2"/>
</dbReference>
<dbReference type="Gene3D" id="3.90.700.10">
    <property type="entry name" value="Succinate dehydrogenase/fumarate reductase flavoprotein, catalytic domain"/>
    <property type="match status" value="1"/>
</dbReference>
<comment type="catalytic activity">
    <reaction evidence="5">
        <text>succinate + NAD(+) = fumarate + NADH + H(+)</text>
        <dbReference type="Rhea" id="RHEA:18281"/>
        <dbReference type="ChEBI" id="CHEBI:15378"/>
        <dbReference type="ChEBI" id="CHEBI:29806"/>
        <dbReference type="ChEBI" id="CHEBI:30031"/>
        <dbReference type="ChEBI" id="CHEBI:57540"/>
        <dbReference type="ChEBI" id="CHEBI:57945"/>
        <dbReference type="EC" id="1.3.1.6"/>
    </reaction>
</comment>
<evidence type="ECO:0000256" key="6">
    <source>
        <dbReference type="ARBA" id="ARBA00067004"/>
    </source>
</evidence>
<dbReference type="WBParaSite" id="ACRNAN_scaffold10191.g32424.t1">
    <property type="protein sequence ID" value="ACRNAN_scaffold10191.g32424.t1"/>
    <property type="gene ID" value="ACRNAN_scaffold10191.g32424"/>
</dbReference>
<dbReference type="Proteomes" id="UP000887540">
    <property type="component" value="Unplaced"/>
</dbReference>
<dbReference type="FunFam" id="3.90.700.10:FF:000007">
    <property type="entry name" value="NADH-dependent fumarate reductase"/>
    <property type="match status" value="1"/>
</dbReference>
<dbReference type="GO" id="GO:0016156">
    <property type="term" value="F:fumarate reductase (NADH) activity"/>
    <property type="evidence" value="ECO:0007669"/>
    <property type="project" value="UniProtKB-EC"/>
</dbReference>
<proteinExistence type="predicted"/>
<evidence type="ECO:0000256" key="7">
    <source>
        <dbReference type="ARBA" id="ARBA00077246"/>
    </source>
</evidence>
<dbReference type="AlphaFoldDB" id="A0A914CEZ2"/>
<evidence type="ECO:0000256" key="4">
    <source>
        <dbReference type="ARBA" id="ARBA00023002"/>
    </source>
</evidence>
<dbReference type="EC" id="1.3.1.6" evidence="6"/>
<keyword evidence="9" id="KW-1185">Reference proteome</keyword>
<dbReference type="PANTHER" id="PTHR43400:SF7">
    <property type="entry name" value="FAD-DEPENDENT OXIDOREDUCTASE 2 FAD BINDING DOMAIN-CONTAINING PROTEIN"/>
    <property type="match status" value="1"/>
</dbReference>
<reference evidence="10" key="1">
    <citation type="submission" date="2022-11" db="UniProtKB">
        <authorList>
            <consortium name="WormBaseParasite"/>
        </authorList>
    </citation>
    <scope>IDENTIFICATION</scope>
</reference>
<evidence type="ECO:0000259" key="8">
    <source>
        <dbReference type="Pfam" id="PF00890"/>
    </source>
</evidence>
<keyword evidence="2" id="KW-0285">Flavoprotein</keyword>
<comment type="cofactor">
    <cofactor evidence="1">
        <name>FAD</name>
        <dbReference type="ChEBI" id="CHEBI:57692"/>
    </cofactor>
</comment>
<dbReference type="InterPro" id="IPR027477">
    <property type="entry name" value="Succ_DH/fumarate_Rdtase_cat_sf"/>
</dbReference>
<feature type="domain" description="FAD-dependent oxidoreductase 2 FAD-binding" evidence="8">
    <location>
        <begin position="3"/>
        <end position="306"/>
    </location>
</feature>
<evidence type="ECO:0000313" key="10">
    <source>
        <dbReference type="WBParaSite" id="ACRNAN_scaffold10191.g32424.t1"/>
    </source>
</evidence>
<dbReference type="SUPFAM" id="SSF51905">
    <property type="entry name" value="FAD/NAD(P)-binding domain"/>
    <property type="match status" value="1"/>
</dbReference>
<evidence type="ECO:0000256" key="2">
    <source>
        <dbReference type="ARBA" id="ARBA00022630"/>
    </source>
</evidence>
<organism evidence="9 10">
    <name type="scientific">Acrobeloides nanus</name>
    <dbReference type="NCBI Taxonomy" id="290746"/>
    <lineage>
        <taxon>Eukaryota</taxon>
        <taxon>Metazoa</taxon>
        <taxon>Ecdysozoa</taxon>
        <taxon>Nematoda</taxon>
        <taxon>Chromadorea</taxon>
        <taxon>Rhabditida</taxon>
        <taxon>Tylenchina</taxon>
        <taxon>Cephalobomorpha</taxon>
        <taxon>Cephaloboidea</taxon>
        <taxon>Cephalobidae</taxon>
        <taxon>Acrobeloides</taxon>
    </lineage>
</organism>
<dbReference type="Pfam" id="PF00890">
    <property type="entry name" value="FAD_binding_2"/>
    <property type="match status" value="1"/>
</dbReference>
<dbReference type="SUPFAM" id="SSF56425">
    <property type="entry name" value="Succinate dehydrogenase/fumarate reductase flavoprotein, catalytic domain"/>
    <property type="match status" value="1"/>
</dbReference>
<evidence type="ECO:0000256" key="3">
    <source>
        <dbReference type="ARBA" id="ARBA00022827"/>
    </source>
</evidence>
<evidence type="ECO:0000256" key="5">
    <source>
        <dbReference type="ARBA" id="ARBA00050832"/>
    </source>
</evidence>
<dbReference type="InterPro" id="IPR003953">
    <property type="entry name" value="FAD-dep_OxRdtase_2_FAD-bd"/>
</dbReference>
<keyword evidence="4" id="KW-0560">Oxidoreductase</keyword>
<dbReference type="InterPro" id="IPR036188">
    <property type="entry name" value="FAD/NAD-bd_sf"/>
</dbReference>
<name>A0A914CEZ2_9BILA</name>
<accession>A0A914CEZ2</accession>
<evidence type="ECO:0000313" key="9">
    <source>
        <dbReference type="Proteomes" id="UP000887540"/>
    </source>
</evidence>
<evidence type="ECO:0000256" key="1">
    <source>
        <dbReference type="ARBA" id="ARBA00001974"/>
    </source>
</evidence>
<keyword evidence="3" id="KW-0274">FAD</keyword>
<sequence length="331" mass="36331">MLETNVIGLVTWNDYITGVRYQSKDGTLVELNGKAVILTTGGFSSDFGNETSLLFEFAKDLLSLPTTNGAFATGDGVKMARAMGAQVIGMENVQVHPTAFIDLKNPSDHTKFLAAEALRGKGAILVNEKGQRFGNDLGRRDYLTEKIYQNCAKNTKANNWHTAFMVMNEESADAFGRPAFNFYANIKGFFAKFDNAEKAAEYIGADYNAFSKTLEEYNQLVAQAKSDQKPKDSFGKTVFPVSFPLDKTFYVATVTPAVHYTMGGLKIDRHAFVFSEFMEKPFRGLLAAGEVTGGVHGRNRLAGNSLLECVVFGRIAGRSAARISYEGHEEL</sequence>
<protein>
    <recommendedName>
        <fullName evidence="6">fumarate reductase (NADH)</fullName>
        <ecNumber evidence="6">1.3.1.6</ecNumber>
    </recommendedName>
    <alternativeName>
        <fullName evidence="7">NADH-dependent fumarate reductase</fullName>
    </alternativeName>
</protein>
<dbReference type="InterPro" id="IPR050315">
    <property type="entry name" value="FAD-oxidoreductase_2"/>
</dbReference>